<reference evidence="1" key="1">
    <citation type="submission" date="2021-02" db="EMBL/GenBank/DDBJ databases">
        <authorList>
            <person name="Nowell W R."/>
        </authorList>
    </citation>
    <scope>NUCLEOTIDE SEQUENCE</scope>
</reference>
<accession>A0A819QR29</accession>
<evidence type="ECO:0000313" key="2">
    <source>
        <dbReference type="Proteomes" id="UP000663823"/>
    </source>
</evidence>
<organism evidence="1 2">
    <name type="scientific">Rotaria sordida</name>
    <dbReference type="NCBI Taxonomy" id="392033"/>
    <lineage>
        <taxon>Eukaryota</taxon>
        <taxon>Metazoa</taxon>
        <taxon>Spiralia</taxon>
        <taxon>Gnathifera</taxon>
        <taxon>Rotifera</taxon>
        <taxon>Eurotatoria</taxon>
        <taxon>Bdelloidea</taxon>
        <taxon>Philodinida</taxon>
        <taxon>Philodinidae</taxon>
        <taxon>Rotaria</taxon>
    </lineage>
</organism>
<dbReference type="Proteomes" id="UP000663823">
    <property type="component" value="Unassembled WGS sequence"/>
</dbReference>
<protein>
    <submittedName>
        <fullName evidence="1">Uncharacterized protein</fullName>
    </submittedName>
</protein>
<name>A0A819QR29_9BILA</name>
<dbReference type="EMBL" id="CAJOAX010008656">
    <property type="protein sequence ID" value="CAF4039205.1"/>
    <property type="molecule type" value="Genomic_DNA"/>
</dbReference>
<evidence type="ECO:0000313" key="1">
    <source>
        <dbReference type="EMBL" id="CAF4039205.1"/>
    </source>
</evidence>
<dbReference type="AlphaFoldDB" id="A0A819QR29"/>
<gene>
    <name evidence="1" type="ORF">OTI717_LOCUS31039</name>
</gene>
<comment type="caution">
    <text evidence="1">The sequence shown here is derived from an EMBL/GenBank/DDBJ whole genome shotgun (WGS) entry which is preliminary data.</text>
</comment>
<proteinExistence type="predicted"/>
<sequence length="235" mass="27193">MTDIQPSDNDSQTAVITHAMSEKIVACLQNKLSCEENNSRFTSWCRCSFALRMIGKRQFLCDNKNGKPILLYEKMVDVFKKIHIKIAHGGRDKCLEDLAVNYICRHELFHASARITYFKSQHKRRKLYDEHVQKIADSFKNGNHVGISINEIDRTNCDPKIMSCIIEKCFNNTDIPTYQLISSVGRLSTLFPLTQRDRYVRRNIIIRQRTTINNSPEQHSDIADKSDIITVNEIL</sequence>